<feature type="transmembrane region" description="Helical" evidence="1">
    <location>
        <begin position="29"/>
        <end position="54"/>
    </location>
</feature>
<feature type="transmembrane region" description="Helical" evidence="1">
    <location>
        <begin position="61"/>
        <end position="81"/>
    </location>
</feature>
<evidence type="ECO:0000313" key="2">
    <source>
        <dbReference type="EMBL" id="TXS94400.1"/>
    </source>
</evidence>
<keyword evidence="3" id="KW-1185">Reference proteome</keyword>
<evidence type="ECO:0000256" key="1">
    <source>
        <dbReference type="SAM" id="Phobius"/>
    </source>
</evidence>
<reference evidence="2 3" key="1">
    <citation type="submission" date="2019-08" db="EMBL/GenBank/DDBJ databases">
        <title>Parahaliea maris sp. nov., isolated from the surface seawater.</title>
        <authorList>
            <person name="Liu Y."/>
        </authorList>
    </citation>
    <scope>NUCLEOTIDE SEQUENCE [LARGE SCALE GENOMIC DNA]</scope>
    <source>
        <strain evidence="2 3">S2-26</strain>
    </source>
</reference>
<organism evidence="2 3">
    <name type="scientific">Parahaliea aestuarii</name>
    <dbReference type="NCBI Taxonomy" id="1852021"/>
    <lineage>
        <taxon>Bacteria</taxon>
        <taxon>Pseudomonadati</taxon>
        <taxon>Pseudomonadota</taxon>
        <taxon>Gammaproteobacteria</taxon>
        <taxon>Cellvibrionales</taxon>
        <taxon>Halieaceae</taxon>
        <taxon>Parahaliea</taxon>
    </lineage>
</organism>
<comment type="caution">
    <text evidence="2">The sequence shown here is derived from an EMBL/GenBank/DDBJ whole genome shotgun (WGS) entry which is preliminary data.</text>
</comment>
<sequence>MNTLLVLATLACLIAAALSLYLASPHQKLIARALPARVLASAGAVLIVASLYLLSRFFGTATSAFILLTALMLLWSLPPLAIACLRHRPTTAQGTRP</sequence>
<dbReference type="RefSeq" id="WP_148062256.1">
    <property type="nucleotide sequence ID" value="NZ_VRYZ01000001.1"/>
</dbReference>
<keyword evidence="1" id="KW-0472">Membrane</keyword>
<dbReference type="OrthoDB" id="5741667at2"/>
<name>A0A5C9A3Q1_9GAMM</name>
<accession>A0A5C9A3Q1</accession>
<keyword evidence="1" id="KW-1133">Transmembrane helix</keyword>
<keyword evidence="1" id="KW-0812">Transmembrane</keyword>
<gene>
    <name evidence="2" type="ORF">FVW59_00300</name>
</gene>
<dbReference type="AlphaFoldDB" id="A0A5C9A3Q1"/>
<protein>
    <submittedName>
        <fullName evidence="2">Uncharacterized protein</fullName>
    </submittedName>
</protein>
<evidence type="ECO:0000313" key="3">
    <source>
        <dbReference type="Proteomes" id="UP000321933"/>
    </source>
</evidence>
<dbReference type="Proteomes" id="UP000321933">
    <property type="component" value="Unassembled WGS sequence"/>
</dbReference>
<proteinExistence type="predicted"/>
<dbReference type="EMBL" id="VRYZ01000001">
    <property type="protein sequence ID" value="TXS94400.1"/>
    <property type="molecule type" value="Genomic_DNA"/>
</dbReference>